<name>A0ABQ9YPT3_9CRUS</name>
<sequence>MYLHFTRYKKDLDISIPSHTCFLSFRKTLFSIALEMTMKKFELFVFVLAAFLVVSTSALPRVARSAPQCPANDVGTAVFFPDPTNCKNYYMCSWGVAHLKSCPDGLYWNKALNVCDFASNVIC</sequence>
<dbReference type="Pfam" id="PF01607">
    <property type="entry name" value="CBM_14"/>
    <property type="match status" value="1"/>
</dbReference>
<keyword evidence="3" id="KW-0677">Repeat</keyword>
<dbReference type="PANTHER" id="PTHR23301">
    <property type="entry name" value="CHITIN BINDING PERITROPHIN-A"/>
    <property type="match status" value="1"/>
</dbReference>
<organism evidence="8 9">
    <name type="scientific">Daphnia magna</name>
    <dbReference type="NCBI Taxonomy" id="35525"/>
    <lineage>
        <taxon>Eukaryota</taxon>
        <taxon>Metazoa</taxon>
        <taxon>Ecdysozoa</taxon>
        <taxon>Arthropoda</taxon>
        <taxon>Crustacea</taxon>
        <taxon>Branchiopoda</taxon>
        <taxon>Diplostraca</taxon>
        <taxon>Cladocera</taxon>
        <taxon>Anomopoda</taxon>
        <taxon>Daphniidae</taxon>
        <taxon>Daphnia</taxon>
    </lineage>
</organism>
<dbReference type="InterPro" id="IPR002557">
    <property type="entry name" value="Chitin-bd_dom"/>
</dbReference>
<proteinExistence type="predicted"/>
<evidence type="ECO:0000256" key="2">
    <source>
        <dbReference type="ARBA" id="ARBA00022729"/>
    </source>
</evidence>
<keyword evidence="4" id="KW-1015">Disulfide bond</keyword>
<protein>
    <recommendedName>
        <fullName evidence="7">Chitin-binding type-2 domain-containing protein</fullName>
    </recommendedName>
</protein>
<evidence type="ECO:0000256" key="4">
    <source>
        <dbReference type="ARBA" id="ARBA00023157"/>
    </source>
</evidence>
<dbReference type="InterPro" id="IPR051940">
    <property type="entry name" value="Chitin_bind-dev_reg"/>
</dbReference>
<keyword evidence="6" id="KW-1133">Transmembrane helix</keyword>
<feature type="domain" description="Chitin-binding type-2" evidence="7">
    <location>
        <begin position="66"/>
        <end position="123"/>
    </location>
</feature>
<keyword evidence="6" id="KW-0812">Transmembrane</keyword>
<dbReference type="SMART" id="SM00494">
    <property type="entry name" value="ChtBD2"/>
    <property type="match status" value="1"/>
</dbReference>
<evidence type="ECO:0000259" key="7">
    <source>
        <dbReference type="PROSITE" id="PS50940"/>
    </source>
</evidence>
<accession>A0ABQ9YPT3</accession>
<gene>
    <name evidence="8" type="ORF">OUZ56_004439</name>
</gene>
<feature type="transmembrane region" description="Helical" evidence="6">
    <location>
        <begin position="41"/>
        <end position="59"/>
    </location>
</feature>
<comment type="caution">
    <text evidence="8">The sequence shown here is derived from an EMBL/GenBank/DDBJ whole genome shotgun (WGS) entry which is preliminary data.</text>
</comment>
<dbReference type="PROSITE" id="PS50940">
    <property type="entry name" value="CHIT_BIND_II"/>
    <property type="match status" value="1"/>
</dbReference>
<dbReference type="EMBL" id="JAOYFB010000001">
    <property type="protein sequence ID" value="KAK4002626.1"/>
    <property type="molecule type" value="Genomic_DNA"/>
</dbReference>
<keyword evidence="2" id="KW-0732">Signal</keyword>
<dbReference type="Proteomes" id="UP001234178">
    <property type="component" value="Unassembled WGS sequence"/>
</dbReference>
<dbReference type="Gene3D" id="2.170.140.10">
    <property type="entry name" value="Chitin binding domain"/>
    <property type="match status" value="1"/>
</dbReference>
<keyword evidence="6" id="KW-0472">Membrane</keyword>
<dbReference type="InterPro" id="IPR036508">
    <property type="entry name" value="Chitin-bd_dom_sf"/>
</dbReference>
<evidence type="ECO:0000256" key="3">
    <source>
        <dbReference type="ARBA" id="ARBA00022737"/>
    </source>
</evidence>
<evidence type="ECO:0000313" key="8">
    <source>
        <dbReference type="EMBL" id="KAK4002626.1"/>
    </source>
</evidence>
<evidence type="ECO:0000256" key="6">
    <source>
        <dbReference type="SAM" id="Phobius"/>
    </source>
</evidence>
<evidence type="ECO:0000256" key="5">
    <source>
        <dbReference type="ARBA" id="ARBA00023180"/>
    </source>
</evidence>
<evidence type="ECO:0000256" key="1">
    <source>
        <dbReference type="ARBA" id="ARBA00022669"/>
    </source>
</evidence>
<dbReference type="SUPFAM" id="SSF57625">
    <property type="entry name" value="Invertebrate chitin-binding proteins"/>
    <property type="match status" value="1"/>
</dbReference>
<evidence type="ECO:0000313" key="9">
    <source>
        <dbReference type="Proteomes" id="UP001234178"/>
    </source>
</evidence>
<reference evidence="8 9" key="1">
    <citation type="journal article" date="2023" name="Nucleic Acids Res.">
        <title>The hologenome of Daphnia magna reveals possible DNA methylation and microbiome-mediated evolution of the host genome.</title>
        <authorList>
            <person name="Chaturvedi A."/>
            <person name="Li X."/>
            <person name="Dhandapani V."/>
            <person name="Marshall H."/>
            <person name="Kissane S."/>
            <person name="Cuenca-Cambronero M."/>
            <person name="Asole G."/>
            <person name="Calvet F."/>
            <person name="Ruiz-Romero M."/>
            <person name="Marangio P."/>
            <person name="Guigo R."/>
            <person name="Rago D."/>
            <person name="Mirbahai L."/>
            <person name="Eastwood N."/>
            <person name="Colbourne J.K."/>
            <person name="Zhou J."/>
            <person name="Mallon E."/>
            <person name="Orsini L."/>
        </authorList>
    </citation>
    <scope>NUCLEOTIDE SEQUENCE [LARGE SCALE GENOMIC DNA]</scope>
    <source>
        <strain evidence="8">LRV0_1</strain>
    </source>
</reference>
<keyword evidence="1" id="KW-0147">Chitin-binding</keyword>
<keyword evidence="5" id="KW-0325">Glycoprotein</keyword>
<dbReference type="PANTHER" id="PTHR23301:SF0">
    <property type="entry name" value="CHITIN-BINDING TYPE-2 DOMAIN-CONTAINING PROTEIN-RELATED"/>
    <property type="match status" value="1"/>
</dbReference>
<keyword evidence="9" id="KW-1185">Reference proteome</keyword>